<evidence type="ECO:0000256" key="1">
    <source>
        <dbReference type="SAM" id="MobiDB-lite"/>
    </source>
</evidence>
<evidence type="ECO:0000313" key="3">
    <source>
        <dbReference type="EMBL" id="KAK7316695.1"/>
    </source>
</evidence>
<evidence type="ECO:0000313" key="4">
    <source>
        <dbReference type="Proteomes" id="UP001359559"/>
    </source>
</evidence>
<dbReference type="Proteomes" id="UP001359559">
    <property type="component" value="Unassembled WGS sequence"/>
</dbReference>
<comment type="caution">
    <text evidence="3">The sequence shown here is derived from an EMBL/GenBank/DDBJ whole genome shotgun (WGS) entry which is preliminary data.</text>
</comment>
<proteinExistence type="predicted"/>
<feature type="domain" description="VQ" evidence="2">
    <location>
        <begin position="71"/>
        <end position="90"/>
    </location>
</feature>
<dbReference type="InterPro" id="IPR039607">
    <property type="entry name" value="VQ_8/17/18/20/21/25"/>
</dbReference>
<name>A0AAN9KFN8_CLITE</name>
<reference evidence="3 4" key="1">
    <citation type="submission" date="2024-01" db="EMBL/GenBank/DDBJ databases">
        <title>The genomes of 5 underutilized Papilionoideae crops provide insights into root nodulation and disease resistance.</title>
        <authorList>
            <person name="Yuan L."/>
        </authorList>
    </citation>
    <scope>NUCLEOTIDE SEQUENCE [LARGE SCALE GENOMIC DNA]</scope>
    <source>
        <strain evidence="3">LY-2023</strain>
        <tissue evidence="3">Leaf</tissue>
    </source>
</reference>
<feature type="region of interest" description="Disordered" evidence="1">
    <location>
        <begin position="88"/>
        <end position="109"/>
    </location>
</feature>
<dbReference type="AlphaFoldDB" id="A0AAN9KFN8"/>
<dbReference type="Pfam" id="PF05678">
    <property type="entry name" value="VQ"/>
    <property type="match status" value="1"/>
</dbReference>
<organism evidence="3 4">
    <name type="scientific">Clitoria ternatea</name>
    <name type="common">Butterfly pea</name>
    <dbReference type="NCBI Taxonomy" id="43366"/>
    <lineage>
        <taxon>Eukaryota</taxon>
        <taxon>Viridiplantae</taxon>
        <taxon>Streptophyta</taxon>
        <taxon>Embryophyta</taxon>
        <taxon>Tracheophyta</taxon>
        <taxon>Spermatophyta</taxon>
        <taxon>Magnoliopsida</taxon>
        <taxon>eudicotyledons</taxon>
        <taxon>Gunneridae</taxon>
        <taxon>Pentapetalae</taxon>
        <taxon>rosids</taxon>
        <taxon>fabids</taxon>
        <taxon>Fabales</taxon>
        <taxon>Fabaceae</taxon>
        <taxon>Papilionoideae</taxon>
        <taxon>50 kb inversion clade</taxon>
        <taxon>NPAAA clade</taxon>
        <taxon>indigoferoid/millettioid clade</taxon>
        <taxon>Phaseoleae</taxon>
        <taxon>Clitoria</taxon>
    </lineage>
</organism>
<gene>
    <name evidence="3" type="ORF">RJT34_00350</name>
</gene>
<feature type="compositionally biased region" description="Low complexity" evidence="1">
    <location>
        <begin position="90"/>
        <end position="103"/>
    </location>
</feature>
<dbReference type="PANTHER" id="PTHR33143:SF60">
    <property type="entry name" value="VQ DOMAIN-CONTAINING PROTEIN"/>
    <property type="match status" value="1"/>
</dbReference>
<dbReference type="PANTHER" id="PTHR33143">
    <property type="entry name" value="F16F4.1 PROTEIN-RELATED"/>
    <property type="match status" value="1"/>
</dbReference>
<protein>
    <recommendedName>
        <fullName evidence="2">VQ domain-containing protein</fullName>
    </recommendedName>
</protein>
<accession>A0AAN9KFN8</accession>
<sequence>MHSLIHIFYHSLLEYIYTNFLYPPRSGSILQSASCIDIEITTMGRKVSQASVKISKEDKQQFNSLIKVLRPKVYITDSSSFKKLVQELTGNGNSNNNNSQTSLSPPPLELEPNMVENWPIMMMQGTETQRDPETSPDISVSPDATCNSSSPELCYDALMNEEFNQVCDQLCLDDLVFQDSVANQSMDHFLAYQNLESLLFDVEPNPLYNFYEQMEQPDVSIYDYEVSGLL</sequence>
<keyword evidence="4" id="KW-1185">Reference proteome</keyword>
<dbReference type="InterPro" id="IPR008889">
    <property type="entry name" value="VQ"/>
</dbReference>
<dbReference type="GO" id="GO:0005634">
    <property type="term" value="C:nucleus"/>
    <property type="evidence" value="ECO:0007669"/>
    <property type="project" value="TreeGrafter"/>
</dbReference>
<dbReference type="EMBL" id="JAYKXN010000001">
    <property type="protein sequence ID" value="KAK7316695.1"/>
    <property type="molecule type" value="Genomic_DNA"/>
</dbReference>
<evidence type="ECO:0000259" key="2">
    <source>
        <dbReference type="Pfam" id="PF05678"/>
    </source>
</evidence>